<organism evidence="2 3">
    <name type="scientific">Zootermopsis nevadensis</name>
    <name type="common">Dampwood termite</name>
    <dbReference type="NCBI Taxonomy" id="136037"/>
    <lineage>
        <taxon>Eukaryota</taxon>
        <taxon>Metazoa</taxon>
        <taxon>Ecdysozoa</taxon>
        <taxon>Arthropoda</taxon>
        <taxon>Hexapoda</taxon>
        <taxon>Insecta</taxon>
        <taxon>Pterygota</taxon>
        <taxon>Neoptera</taxon>
        <taxon>Polyneoptera</taxon>
        <taxon>Dictyoptera</taxon>
        <taxon>Blattodea</taxon>
        <taxon>Blattoidea</taxon>
        <taxon>Termitoidae</taxon>
        <taxon>Termopsidae</taxon>
        <taxon>Zootermopsis</taxon>
    </lineage>
</organism>
<dbReference type="GO" id="GO:0005777">
    <property type="term" value="C:peroxisome"/>
    <property type="evidence" value="ECO:0007669"/>
    <property type="project" value="InterPro"/>
</dbReference>
<dbReference type="PANTHER" id="PTHR14918:SF3">
    <property type="entry name" value="KICSTOR COMPLEX PROTEIN SZT2"/>
    <property type="match status" value="1"/>
</dbReference>
<feature type="compositionally biased region" description="Low complexity" evidence="1">
    <location>
        <begin position="980"/>
        <end position="991"/>
    </location>
</feature>
<dbReference type="EMBL" id="KK852519">
    <property type="protein sequence ID" value="KDR22162.1"/>
    <property type="molecule type" value="Genomic_DNA"/>
</dbReference>
<dbReference type="eggNOG" id="ENOG502QPW4">
    <property type="taxonomic scope" value="Eukaryota"/>
</dbReference>
<reference evidence="2 3" key="1">
    <citation type="journal article" date="2014" name="Nat. Commun.">
        <title>Molecular traces of alternative social organization in a termite genome.</title>
        <authorList>
            <person name="Terrapon N."/>
            <person name="Li C."/>
            <person name="Robertson H.M."/>
            <person name="Ji L."/>
            <person name="Meng X."/>
            <person name="Booth W."/>
            <person name="Chen Z."/>
            <person name="Childers C.P."/>
            <person name="Glastad K.M."/>
            <person name="Gokhale K."/>
            <person name="Gowin J."/>
            <person name="Gronenberg W."/>
            <person name="Hermansen R.A."/>
            <person name="Hu H."/>
            <person name="Hunt B.G."/>
            <person name="Huylmans A.K."/>
            <person name="Khalil S.M."/>
            <person name="Mitchell R.D."/>
            <person name="Munoz-Torres M.C."/>
            <person name="Mustard J.A."/>
            <person name="Pan H."/>
            <person name="Reese J.T."/>
            <person name="Scharf M.E."/>
            <person name="Sun F."/>
            <person name="Vogel H."/>
            <person name="Xiao J."/>
            <person name="Yang W."/>
            <person name="Yang Z."/>
            <person name="Yang Z."/>
            <person name="Zhou J."/>
            <person name="Zhu J."/>
            <person name="Brent C.S."/>
            <person name="Elsik C.G."/>
            <person name="Goodisman M.A."/>
            <person name="Liberles D.A."/>
            <person name="Roe R.M."/>
            <person name="Vargo E.L."/>
            <person name="Vilcinskas A."/>
            <person name="Wang J."/>
            <person name="Bornberg-Bauer E."/>
            <person name="Korb J."/>
            <person name="Zhang G."/>
            <person name="Liebig J."/>
        </authorList>
    </citation>
    <scope>NUCLEOTIDE SEQUENCE [LARGE SCALE GENOMIC DNA]</scope>
    <source>
        <tissue evidence="2">Whole organism</tissue>
    </source>
</reference>
<dbReference type="Proteomes" id="UP000027135">
    <property type="component" value="Unassembled WGS sequence"/>
</dbReference>
<feature type="compositionally biased region" description="Low complexity" evidence="1">
    <location>
        <begin position="554"/>
        <end position="568"/>
    </location>
</feature>
<sequence length="1225" mass="136775">MYERGISHNCTPGPVALLEFRIWKQGKVNNESLTQKLQASIRHATWDLLMEFRLLTAPLGVSCTSGGLTSPSVALSPSVSVYASPPSTSATTCQPVASPELSTPSKAKKTVGPGDSNSILERNDGQTGSCTKGSKLDPLESGAAGVLHEMYRATMMPWFEFGIELGVPAVRKHSVTLTVRHSLAVMVREMQNLVNLNASDTTPLVFWGHPFSEEGGDMAYIPGPFMGPHFNAGTCHTIGMRRESSTCLLLGRNLIQWKACVAEDAVFDPDVLDPRNAQEAFQKFSPLLLPSEQPPCFVPRQRLLLATLTSQKVVIYTYNWSKERVENLHQQATQLGYWLSARSSLVTSIVTQKTGLFHNQELIRKQRTSSTRVNTTTTTTTTSVVDNGALTQTAVAKSVGRKVSNPYLTNLGDVEQLVKFPIGVGAAHKDSTSRRVGFSTTLGSAMAWCDAFRDSKPRRPVSKTPTNTDPVVCHVQQMLETRQFDKKAEEQKKLYVMWQTRGATPNIPLAEDIIHLFKQNSRVIHYCLTPLLFLPRWRVQSAATRDHALSSMTSAPAQAAAPSPASKAQHSHHSHHSVPRSVHAGTPSPTLHRQSDDKWHSDLCANFVQEYKQYLQTLGFIPIQTEPASPRKGLKGGANNLKASGRDGEDRRKENNVCYLQKSLLGGILLLEILLCEPFFHAKLHALECSRLQSKSSSGLISQFTLSFLDECDKIKILMHLHSFTYDYHLRSIYSYVSRHQAVLKQGYHITHFLDDFMKYYSKAPNFARNLVHADVLTVHNVTTPARQLFSYLLSNEKAYNMEVFCMVPVRVATLHDSDCGEHDSDSNDNEYVLVQLESTRHVTYRDVHDMKHTDDFDATLIVAHDRDDESEQGNLHIKYYIILTSRRELYPKLEMEPKLGKFCTVSTSSVTTPLQLGHAGCTGELDNAGVGSGTREWCSSQVADSDKDSLHTATSVEPVSEAVSEPDCESSHEADHDTNSSSESVDSSDPNPERLASVPTPTHHIEIRQEAVNYLGYYSSHEQLMQQLILEQADSAVQRIYSMVSQGMVHCRTHLLWNKLQCSAARDSERRRDRERDEAPPRDLLTGHGLTYSEFCELRNLAVVEPLSQLDPRLSPLLCQPLSWYQGLAKVLTTKYMDQCRMFVAPDGNIQHIVFLHSRYVEAFMMLSVDLHTSRGDLAVVYKKAVPNRECDTSDCLEFCLAEIQALVEKFVNACCFHLWVGLL</sequence>
<dbReference type="STRING" id="136037.A0A067REJ2"/>
<feature type="compositionally biased region" description="Polar residues" evidence="1">
    <location>
        <begin position="115"/>
        <end position="132"/>
    </location>
</feature>
<evidence type="ECO:0000256" key="1">
    <source>
        <dbReference type="SAM" id="MobiDB-lite"/>
    </source>
</evidence>
<feature type="region of interest" description="Disordered" evidence="1">
    <location>
        <begin position="933"/>
        <end position="1004"/>
    </location>
</feature>
<dbReference type="InterPro" id="IPR033228">
    <property type="entry name" value="SZT2"/>
</dbReference>
<gene>
    <name evidence="2" type="ORF">L798_02725</name>
</gene>
<dbReference type="AlphaFoldDB" id="A0A067REJ2"/>
<evidence type="ECO:0008006" key="4">
    <source>
        <dbReference type="Google" id="ProtNLM"/>
    </source>
</evidence>
<proteinExistence type="predicted"/>
<dbReference type="PANTHER" id="PTHR14918">
    <property type="entry name" value="KICSTOR COMPLEX PROTEIN SZT2"/>
    <property type="match status" value="1"/>
</dbReference>
<feature type="region of interest" description="Disordered" evidence="1">
    <location>
        <begin position="549"/>
        <end position="595"/>
    </location>
</feature>
<accession>A0A067REJ2</accession>
<keyword evidence="3" id="KW-1185">Reference proteome</keyword>
<feature type="region of interest" description="Disordered" evidence="1">
    <location>
        <begin position="89"/>
        <end position="135"/>
    </location>
</feature>
<feature type="compositionally biased region" description="Basic residues" evidence="1">
    <location>
        <begin position="569"/>
        <end position="578"/>
    </location>
</feature>
<name>A0A067REJ2_ZOONE</name>
<dbReference type="InParanoid" id="A0A067REJ2"/>
<evidence type="ECO:0000313" key="2">
    <source>
        <dbReference type="EMBL" id="KDR22162.1"/>
    </source>
</evidence>
<protein>
    <recommendedName>
        <fullName evidence="4">Protein SZT2</fullName>
    </recommendedName>
</protein>
<evidence type="ECO:0000313" key="3">
    <source>
        <dbReference type="Proteomes" id="UP000027135"/>
    </source>
</evidence>
<dbReference type="OMA" id="EETWHST"/>
<feature type="region of interest" description="Disordered" evidence="1">
    <location>
        <begin position="629"/>
        <end position="650"/>
    </location>
</feature>
<feature type="compositionally biased region" description="Basic and acidic residues" evidence="1">
    <location>
        <begin position="970"/>
        <end position="979"/>
    </location>
</feature>